<dbReference type="PANTHER" id="PTHR23003">
    <property type="entry name" value="RNA RECOGNITION MOTIF RRM DOMAIN CONTAINING PROTEIN"/>
    <property type="match status" value="1"/>
</dbReference>
<feature type="compositionally biased region" description="Gly residues" evidence="14">
    <location>
        <begin position="514"/>
        <end position="523"/>
    </location>
</feature>
<dbReference type="GO" id="GO:0003729">
    <property type="term" value="F:mRNA binding"/>
    <property type="evidence" value="ECO:0007669"/>
    <property type="project" value="TreeGrafter"/>
</dbReference>
<dbReference type="GO" id="GO:0004386">
    <property type="term" value="F:helicase activity"/>
    <property type="evidence" value="ECO:0007669"/>
    <property type="project" value="UniProtKB-KW"/>
</dbReference>
<feature type="region of interest" description="Disordered" evidence="14">
    <location>
        <begin position="20"/>
        <end position="51"/>
    </location>
</feature>
<evidence type="ECO:0000256" key="10">
    <source>
        <dbReference type="ARBA" id="ARBA00023242"/>
    </source>
</evidence>
<dbReference type="EMBL" id="QVQW01000037">
    <property type="protein sequence ID" value="RKU43835.1"/>
    <property type="molecule type" value="Genomic_DNA"/>
</dbReference>
<evidence type="ECO:0000256" key="2">
    <source>
        <dbReference type="ARBA" id="ARBA00004496"/>
    </source>
</evidence>
<keyword evidence="7" id="KW-0347">Helicase</keyword>
<dbReference type="Gene3D" id="3.30.1370.50">
    <property type="entry name" value="R3H-like domain"/>
    <property type="match status" value="1"/>
</dbReference>
<dbReference type="InterPro" id="IPR000504">
    <property type="entry name" value="RRM_dom"/>
</dbReference>
<keyword evidence="5" id="KW-0547">Nucleotide-binding</keyword>
<evidence type="ECO:0000259" key="16">
    <source>
        <dbReference type="PROSITE" id="PS51061"/>
    </source>
</evidence>
<keyword evidence="18" id="KW-1185">Reference proteome</keyword>
<dbReference type="PANTHER" id="PTHR23003:SF17">
    <property type="entry name" value="RNA-BINDING PROTEIN PIN4"/>
    <property type="match status" value="1"/>
</dbReference>
<keyword evidence="3" id="KW-0963">Cytoplasm</keyword>
<dbReference type="GO" id="GO:0016787">
    <property type="term" value="F:hydrolase activity"/>
    <property type="evidence" value="ECO:0007669"/>
    <property type="project" value="UniProtKB-KW"/>
</dbReference>
<dbReference type="CDD" id="cd12253">
    <property type="entry name" value="RRM_PIN4_like"/>
    <property type="match status" value="1"/>
</dbReference>
<keyword evidence="6" id="KW-0378">Hydrolase</keyword>
<comment type="subcellular location">
    <subcellularLocation>
        <location evidence="2">Cytoplasm</location>
    </subcellularLocation>
    <subcellularLocation>
        <location evidence="1">Nucleus</location>
    </subcellularLocation>
</comment>
<dbReference type="Gene3D" id="3.30.70.330">
    <property type="match status" value="1"/>
</dbReference>
<dbReference type="GO" id="GO:0071014">
    <property type="term" value="C:post-mRNA release spliceosomal complex"/>
    <property type="evidence" value="ECO:0007669"/>
    <property type="project" value="UniProtKB-ARBA"/>
</dbReference>
<dbReference type="InterPro" id="IPR001374">
    <property type="entry name" value="R3H_dom"/>
</dbReference>
<dbReference type="GO" id="GO:0003677">
    <property type="term" value="F:DNA binding"/>
    <property type="evidence" value="ECO:0007669"/>
    <property type="project" value="UniProtKB-ARBA"/>
</dbReference>
<dbReference type="InterPro" id="IPR012677">
    <property type="entry name" value="Nucleotide-bd_a/b_plait_sf"/>
</dbReference>
<dbReference type="InterPro" id="IPR034186">
    <property type="entry name" value="PIN4-like_RRM"/>
</dbReference>
<accession>A0A420Y7J2</accession>
<protein>
    <recommendedName>
        <fullName evidence="19">RRM domain-containing protein</fullName>
    </recommendedName>
</protein>
<keyword evidence="4" id="KW-0597">Phosphoprotein</keyword>
<dbReference type="GO" id="GO:0005524">
    <property type="term" value="F:ATP binding"/>
    <property type="evidence" value="ECO:0007669"/>
    <property type="project" value="UniProtKB-KW"/>
</dbReference>
<organism evidence="17 18">
    <name type="scientific">Coniochaeta pulveracea</name>
    <dbReference type="NCBI Taxonomy" id="177199"/>
    <lineage>
        <taxon>Eukaryota</taxon>
        <taxon>Fungi</taxon>
        <taxon>Dikarya</taxon>
        <taxon>Ascomycota</taxon>
        <taxon>Pezizomycotina</taxon>
        <taxon>Sordariomycetes</taxon>
        <taxon>Sordariomycetidae</taxon>
        <taxon>Coniochaetales</taxon>
        <taxon>Coniochaetaceae</taxon>
        <taxon>Coniochaeta</taxon>
    </lineage>
</organism>
<dbReference type="Proteomes" id="UP000275385">
    <property type="component" value="Unassembled WGS sequence"/>
</dbReference>
<evidence type="ECO:0000256" key="8">
    <source>
        <dbReference type="ARBA" id="ARBA00022840"/>
    </source>
</evidence>
<comment type="caution">
    <text evidence="17">The sequence shown here is derived from an EMBL/GenBank/DDBJ whole genome shotgun (WGS) entry which is preliminary data.</text>
</comment>
<dbReference type="SUPFAM" id="SSF82708">
    <property type="entry name" value="R3H domain"/>
    <property type="match status" value="1"/>
</dbReference>
<sequence length="603" mass="66109">MNQQQQDMFYGAGYSIANNNRSPSLSRPGYSAASGLHPPHRGNQRQMDPVGQSQYGEDRFNTYDQAFRPNTLRPNQGFPDPFLLNNNNQAWNYNAGAATVNGAMDASGRLRPSNRRAQIPSEWTSGPEQPLNNQGLMPGPTSYPGPPMLNQQNLGLLNGMSNNDRHHYPQSNYGSMPLRTLEEKSNASDLIPTAIVIKNIPFNIRKETLTQMMTDMLLPQPYAFNYHFDQGVFRGLAFANFQNAEDTATVIDKMNGLDVQGRKLRVEYKKMLPEHERERIEREKREKRGQLEEQHRPLPLHQQGSMHSLTNAATSNGQRNSPLRDVDLNDPQTLSFYTELTLFRNDPDREILIFPNSITPVQRRTIHILAHNMGLEHRSAGEGQHRQLHVVKSEATRGASPVAQAPPHLPPGVSLDAHRRGLSRAATIDFAESRMASAGNYHAIGRPGNPMLELPGSPDGVSGINGLRGVKSFADLPRFGDYTQTGSMTTPTTPGGSLTAPSANDPSSLLLGMSGLGLGGFDGGNNQLRPRDTPGAIGSQRPGMNGSSRMNVPERQPRGPAPTEWESTGFGGRGRPNGHMQRGSDSSDNAPRTGVTSGASRFH</sequence>
<keyword evidence="9 13" id="KW-0694">RNA-binding</keyword>
<evidence type="ECO:0000256" key="11">
    <source>
        <dbReference type="ARBA" id="ARBA00055199"/>
    </source>
</evidence>
<keyword evidence="10" id="KW-0539">Nucleus</keyword>
<feature type="compositionally biased region" description="Low complexity" evidence="14">
    <location>
        <begin position="483"/>
        <end position="513"/>
    </location>
</feature>
<dbReference type="InterPro" id="IPR036867">
    <property type="entry name" value="R3H_dom_sf"/>
</dbReference>
<dbReference type="SUPFAM" id="SSF54928">
    <property type="entry name" value="RNA-binding domain, RBD"/>
    <property type="match status" value="1"/>
</dbReference>
<dbReference type="Pfam" id="PF01424">
    <property type="entry name" value="R3H"/>
    <property type="match status" value="1"/>
</dbReference>
<evidence type="ECO:0000256" key="6">
    <source>
        <dbReference type="ARBA" id="ARBA00022801"/>
    </source>
</evidence>
<evidence type="ECO:0000259" key="15">
    <source>
        <dbReference type="PROSITE" id="PS50102"/>
    </source>
</evidence>
<feature type="compositionally biased region" description="Basic and acidic residues" evidence="14">
    <location>
        <begin position="276"/>
        <end position="296"/>
    </location>
</feature>
<dbReference type="SMART" id="SM00360">
    <property type="entry name" value="RRM"/>
    <property type="match status" value="1"/>
</dbReference>
<evidence type="ECO:0000256" key="1">
    <source>
        <dbReference type="ARBA" id="ARBA00004123"/>
    </source>
</evidence>
<evidence type="ECO:0000256" key="7">
    <source>
        <dbReference type="ARBA" id="ARBA00022806"/>
    </source>
</evidence>
<gene>
    <name evidence="17" type="ORF">DL546_000738</name>
</gene>
<dbReference type="OrthoDB" id="434258at2759"/>
<keyword evidence="8" id="KW-0067">ATP-binding</keyword>
<feature type="compositionally biased region" description="Polar residues" evidence="14">
    <location>
        <begin position="583"/>
        <end position="603"/>
    </location>
</feature>
<name>A0A420Y7J2_9PEZI</name>
<evidence type="ECO:0000256" key="3">
    <source>
        <dbReference type="ARBA" id="ARBA00022490"/>
    </source>
</evidence>
<dbReference type="AlphaFoldDB" id="A0A420Y7J2"/>
<evidence type="ECO:0000313" key="17">
    <source>
        <dbReference type="EMBL" id="RKU43835.1"/>
    </source>
</evidence>
<dbReference type="InterPro" id="IPR050374">
    <property type="entry name" value="RRT5_SRSF_SR"/>
</dbReference>
<evidence type="ECO:0000256" key="5">
    <source>
        <dbReference type="ARBA" id="ARBA00022741"/>
    </source>
</evidence>
<dbReference type="PROSITE" id="PS51061">
    <property type="entry name" value="R3H"/>
    <property type="match status" value="1"/>
</dbReference>
<feature type="domain" description="RRM" evidence="15">
    <location>
        <begin position="193"/>
        <end position="271"/>
    </location>
</feature>
<evidence type="ECO:0000313" key="18">
    <source>
        <dbReference type="Proteomes" id="UP000275385"/>
    </source>
</evidence>
<feature type="region of interest" description="Disordered" evidence="14">
    <location>
        <begin position="481"/>
        <end position="603"/>
    </location>
</feature>
<evidence type="ECO:0000256" key="4">
    <source>
        <dbReference type="ARBA" id="ARBA00022553"/>
    </source>
</evidence>
<dbReference type="Pfam" id="PF00076">
    <property type="entry name" value="RRM_1"/>
    <property type="match status" value="1"/>
</dbReference>
<evidence type="ECO:0000256" key="12">
    <source>
        <dbReference type="ARBA" id="ARBA00062407"/>
    </source>
</evidence>
<dbReference type="FunFam" id="3.30.70.330:FF:000183">
    <property type="entry name" value="R3H domain containing protein"/>
    <property type="match status" value="1"/>
</dbReference>
<feature type="domain" description="R3H" evidence="16">
    <location>
        <begin position="330"/>
        <end position="394"/>
    </location>
</feature>
<proteinExistence type="predicted"/>
<dbReference type="GO" id="GO:0005737">
    <property type="term" value="C:cytoplasm"/>
    <property type="evidence" value="ECO:0007669"/>
    <property type="project" value="UniProtKB-SubCell"/>
</dbReference>
<dbReference type="InterPro" id="IPR035979">
    <property type="entry name" value="RBD_domain_sf"/>
</dbReference>
<comment type="subunit">
    <text evidence="12">Interacts with csx1.</text>
</comment>
<evidence type="ECO:0000256" key="9">
    <source>
        <dbReference type="ARBA" id="ARBA00022884"/>
    </source>
</evidence>
<dbReference type="PROSITE" id="PS50102">
    <property type="entry name" value="RRM"/>
    <property type="match status" value="1"/>
</dbReference>
<evidence type="ECO:0000256" key="14">
    <source>
        <dbReference type="SAM" id="MobiDB-lite"/>
    </source>
</evidence>
<feature type="region of interest" description="Disordered" evidence="14">
    <location>
        <begin position="276"/>
        <end position="305"/>
    </location>
</feature>
<dbReference type="FunFam" id="3.30.1370.50:FF:000002">
    <property type="entry name" value="Immunoglobulin mu DNA-binding protein 2"/>
    <property type="match status" value="1"/>
</dbReference>
<evidence type="ECO:0000256" key="13">
    <source>
        <dbReference type="PROSITE-ProRule" id="PRU00176"/>
    </source>
</evidence>
<evidence type="ECO:0008006" key="19">
    <source>
        <dbReference type="Google" id="ProtNLM"/>
    </source>
</evidence>
<reference evidence="17 18" key="1">
    <citation type="submission" date="2018-08" db="EMBL/GenBank/DDBJ databases">
        <title>Draft genome of the lignicolous fungus Coniochaeta pulveracea.</title>
        <authorList>
            <person name="Borstlap C.J."/>
            <person name="De Witt R.N."/>
            <person name="Botha A."/>
            <person name="Volschenk H."/>
        </authorList>
    </citation>
    <scope>NUCLEOTIDE SEQUENCE [LARGE SCALE GENOMIC DNA]</scope>
    <source>
        <strain evidence="17 18">CAB683</strain>
    </source>
</reference>
<comment type="function">
    <text evidence="11">Regulates global gene expression after oxidative stress. Interacts and stabilizes mRNAs and may regulate their transition between different cytoplasmic components after oxidative stress.</text>
</comment>
<dbReference type="STRING" id="177199.A0A420Y7J2"/>